<reference evidence="1" key="1">
    <citation type="submission" date="2014-11" db="EMBL/GenBank/DDBJ databases">
        <authorList>
            <person name="Amaro Gonzalez C."/>
        </authorList>
    </citation>
    <scope>NUCLEOTIDE SEQUENCE</scope>
</reference>
<reference evidence="1" key="2">
    <citation type="journal article" date="2015" name="Fish Shellfish Immunol.">
        <title>Early steps in the European eel (Anguilla anguilla)-Vibrio vulnificus interaction in the gills: Role of the RtxA13 toxin.</title>
        <authorList>
            <person name="Callol A."/>
            <person name="Pajuelo D."/>
            <person name="Ebbesson L."/>
            <person name="Teles M."/>
            <person name="MacKenzie S."/>
            <person name="Amaro C."/>
        </authorList>
    </citation>
    <scope>NUCLEOTIDE SEQUENCE</scope>
</reference>
<protein>
    <submittedName>
        <fullName evidence="1">Uncharacterized protein</fullName>
    </submittedName>
</protein>
<sequence length="35" mass="3783">MFHEFNSSSPLGLGKRLYLSVPLESGALSRAASLF</sequence>
<dbReference type="AlphaFoldDB" id="A0A0E9UXD1"/>
<name>A0A0E9UXD1_ANGAN</name>
<accession>A0A0E9UXD1</accession>
<evidence type="ECO:0000313" key="1">
    <source>
        <dbReference type="EMBL" id="JAH69638.1"/>
    </source>
</evidence>
<dbReference type="EMBL" id="GBXM01038939">
    <property type="protein sequence ID" value="JAH69638.1"/>
    <property type="molecule type" value="Transcribed_RNA"/>
</dbReference>
<proteinExistence type="predicted"/>
<organism evidence="1">
    <name type="scientific">Anguilla anguilla</name>
    <name type="common">European freshwater eel</name>
    <name type="synonym">Muraena anguilla</name>
    <dbReference type="NCBI Taxonomy" id="7936"/>
    <lineage>
        <taxon>Eukaryota</taxon>
        <taxon>Metazoa</taxon>
        <taxon>Chordata</taxon>
        <taxon>Craniata</taxon>
        <taxon>Vertebrata</taxon>
        <taxon>Euteleostomi</taxon>
        <taxon>Actinopterygii</taxon>
        <taxon>Neopterygii</taxon>
        <taxon>Teleostei</taxon>
        <taxon>Anguilliformes</taxon>
        <taxon>Anguillidae</taxon>
        <taxon>Anguilla</taxon>
    </lineage>
</organism>